<organism evidence="1 2">
    <name type="scientific">Thioalbus denitrificans</name>
    <dbReference type="NCBI Taxonomy" id="547122"/>
    <lineage>
        <taxon>Bacteria</taxon>
        <taxon>Pseudomonadati</taxon>
        <taxon>Pseudomonadota</taxon>
        <taxon>Gammaproteobacteria</taxon>
        <taxon>Chromatiales</taxon>
        <taxon>Ectothiorhodospiraceae</taxon>
        <taxon>Thioalbus</taxon>
    </lineage>
</organism>
<dbReference type="AlphaFoldDB" id="A0A369CHY4"/>
<dbReference type="EMBL" id="QPJY01000002">
    <property type="protein sequence ID" value="RCX32067.1"/>
    <property type="molecule type" value="Genomic_DNA"/>
</dbReference>
<dbReference type="OrthoDB" id="1733178at2"/>
<dbReference type="Proteomes" id="UP000252707">
    <property type="component" value="Unassembled WGS sequence"/>
</dbReference>
<reference evidence="1 2" key="1">
    <citation type="submission" date="2018-07" db="EMBL/GenBank/DDBJ databases">
        <title>Genomic Encyclopedia of Type Strains, Phase IV (KMG-IV): sequencing the most valuable type-strain genomes for metagenomic binning, comparative biology and taxonomic classification.</title>
        <authorList>
            <person name="Goeker M."/>
        </authorList>
    </citation>
    <scope>NUCLEOTIDE SEQUENCE [LARGE SCALE GENOMIC DNA]</scope>
    <source>
        <strain evidence="1 2">DSM 26407</strain>
    </source>
</reference>
<gene>
    <name evidence="1" type="ORF">DFQ59_102420</name>
</gene>
<name>A0A369CHY4_9GAMM</name>
<keyword evidence="2" id="KW-1185">Reference proteome</keyword>
<protein>
    <submittedName>
        <fullName evidence="1">SPP1 gp7 family putative phage head morphogenesis protein</fullName>
    </submittedName>
</protein>
<sequence>MNLNPLSWFSGLGRSKSALQGRNLTAREVQAQGPWTDVLSDWVAREVAPRLYEALREAIPPIDAAINRLVTLDGIIRPEAESDRLQRAITDWMDNVRVNDLETGFQAFYRSQGNELYEQGFTVGEWALSTTADDVERLRVADSKGVHFRRRDGRLEAWYRPPTPQRNTRRDGTEQIERVLRNTYSAGDLGDLQGIGYRRLEPAALVYAVYNPEADSPYGVSLMRSMEFVARVLLTIDNATLQTWERFGNPAFSLNYKTNARLNDTQLEARRKTLADNLSRVLDLKRKGQSADFVNAVGRDDNLELKVIGGDSQVLELEAPARHILEQIVSKTGLPSWMLGFHWSTAERLAQRQGELVLQESRTRWDLRRPGLSRVVATALRARGVTWNEGDWRLVQDLPSLQDLVAQSQAAFLDAQTQLMLSGAGQSQPAQVTASGKVVFPIDDDYRKHAHGHLHKEPWVEDDPELPRLERATERTLLGSWRKLYSDALTALGLETGGKRAKAPEGPVFLYDPAAMGQLLMDLQEEFIATVGGEDAALATNMYAAWVRGVVNSAAELDADAVEESVRSATREAMRLGAMDLVKDAATRALREDIIRTLEEGAYDGLNPLDVARQLRARFDAHEVDWVRIARSEISAAQAAGKLTQYAAHEIEEYDWVAAPDSCPICLSRQGAGPYAVGSGPMPSRDSHPSCRCTVTAVER</sequence>
<accession>A0A369CHY4</accession>
<dbReference type="RefSeq" id="WP_114278888.1">
    <property type="nucleotide sequence ID" value="NZ_QPJY01000002.1"/>
</dbReference>
<comment type="caution">
    <text evidence="1">The sequence shown here is derived from an EMBL/GenBank/DDBJ whole genome shotgun (WGS) entry which is preliminary data.</text>
</comment>
<proteinExistence type="predicted"/>
<evidence type="ECO:0000313" key="2">
    <source>
        <dbReference type="Proteomes" id="UP000252707"/>
    </source>
</evidence>
<evidence type="ECO:0000313" key="1">
    <source>
        <dbReference type="EMBL" id="RCX32067.1"/>
    </source>
</evidence>